<proteinExistence type="predicted"/>
<keyword evidence="3" id="KW-1185">Reference proteome</keyword>
<sequence length="96" mass="11132">MLSRRSLITCEVCVKPATTHSQHPVPKKLLSFEVPVMFHSQDTQKTQENSQGISLLLELKKLLLILYAFFMPYSVLSIPNNYLRAHYTLYYIPAYL</sequence>
<organism evidence="2 3">
    <name type="scientific">Tritrichomonas musculus</name>
    <dbReference type="NCBI Taxonomy" id="1915356"/>
    <lineage>
        <taxon>Eukaryota</taxon>
        <taxon>Metamonada</taxon>
        <taxon>Parabasalia</taxon>
        <taxon>Tritrichomonadida</taxon>
        <taxon>Tritrichomonadidae</taxon>
        <taxon>Tritrichomonas</taxon>
    </lineage>
</organism>
<evidence type="ECO:0000313" key="3">
    <source>
        <dbReference type="Proteomes" id="UP001470230"/>
    </source>
</evidence>
<reference evidence="2 3" key="1">
    <citation type="submission" date="2024-04" db="EMBL/GenBank/DDBJ databases">
        <title>Tritrichomonas musculus Genome.</title>
        <authorList>
            <person name="Alves-Ferreira E."/>
            <person name="Grigg M."/>
            <person name="Lorenzi H."/>
            <person name="Galac M."/>
        </authorList>
    </citation>
    <scope>NUCLEOTIDE SEQUENCE [LARGE SCALE GENOMIC DNA]</scope>
    <source>
        <strain evidence="2 3">EAF2021</strain>
    </source>
</reference>
<name>A0ABR2KRX3_9EUKA</name>
<evidence type="ECO:0000313" key="2">
    <source>
        <dbReference type="EMBL" id="KAK8893860.1"/>
    </source>
</evidence>
<gene>
    <name evidence="2" type="ORF">M9Y10_022289</name>
</gene>
<keyword evidence="1" id="KW-1133">Transmembrane helix</keyword>
<keyword evidence="1" id="KW-0472">Membrane</keyword>
<accession>A0ABR2KRX3</accession>
<dbReference type="EMBL" id="JAPFFF010000003">
    <property type="protein sequence ID" value="KAK8893860.1"/>
    <property type="molecule type" value="Genomic_DNA"/>
</dbReference>
<feature type="transmembrane region" description="Helical" evidence="1">
    <location>
        <begin position="62"/>
        <end position="83"/>
    </location>
</feature>
<protein>
    <submittedName>
        <fullName evidence="2">Uncharacterized protein</fullName>
    </submittedName>
</protein>
<keyword evidence="1" id="KW-0812">Transmembrane</keyword>
<dbReference type="Proteomes" id="UP001470230">
    <property type="component" value="Unassembled WGS sequence"/>
</dbReference>
<evidence type="ECO:0000256" key="1">
    <source>
        <dbReference type="SAM" id="Phobius"/>
    </source>
</evidence>
<comment type="caution">
    <text evidence="2">The sequence shown here is derived from an EMBL/GenBank/DDBJ whole genome shotgun (WGS) entry which is preliminary data.</text>
</comment>